<dbReference type="EMBL" id="BDQG01000001">
    <property type="protein sequence ID" value="GAW66049.1"/>
    <property type="molecule type" value="Genomic_DNA"/>
</dbReference>
<proteinExistence type="predicted"/>
<name>A0ABQ0MG19_9BACT</name>
<accession>A0ABQ0MG19</accession>
<gene>
    <name evidence="1" type="ORF">GPEL0_01f1237</name>
</gene>
<comment type="caution">
    <text evidence="1">The sequence shown here is derived from an EMBL/GenBank/DDBJ whole genome shotgun (WGS) entry which is preliminary data.</text>
</comment>
<dbReference type="RefSeq" id="WP_085812439.1">
    <property type="nucleotide sequence ID" value="NZ_BDQG01000001.1"/>
</dbReference>
<organism evidence="1 2">
    <name type="scientific">Geoanaerobacter pelophilus</name>
    <dbReference type="NCBI Taxonomy" id="60036"/>
    <lineage>
        <taxon>Bacteria</taxon>
        <taxon>Pseudomonadati</taxon>
        <taxon>Thermodesulfobacteriota</taxon>
        <taxon>Desulfuromonadia</taxon>
        <taxon>Geobacterales</taxon>
        <taxon>Geobacteraceae</taxon>
        <taxon>Geoanaerobacter</taxon>
    </lineage>
</organism>
<evidence type="ECO:0000313" key="1">
    <source>
        <dbReference type="EMBL" id="GAW66049.1"/>
    </source>
</evidence>
<dbReference type="Proteomes" id="UP000194153">
    <property type="component" value="Unassembled WGS sequence"/>
</dbReference>
<protein>
    <recommendedName>
        <fullName evidence="3">HNH endonuclease</fullName>
    </recommendedName>
</protein>
<reference evidence="1 2" key="1">
    <citation type="submission" date="2017-04" db="EMBL/GenBank/DDBJ databases">
        <authorList>
            <consortium name="Geobacter pelophilus Genome Sequencing"/>
            <person name="Aoyagi T."/>
            <person name="Koike H."/>
            <person name="Hori T."/>
        </authorList>
    </citation>
    <scope>NUCLEOTIDE SEQUENCE [LARGE SCALE GENOMIC DNA]</scope>
    <source>
        <strain evidence="1 2">Drf2</strain>
    </source>
</reference>
<sequence>MAKGRQEHEDHLAAVQLLGKSVSKRAGFRCEWCEGDQELRLWEYQPDQEPTEANLALICQGCRELLAAKKPDPRRLRSLRNALWSEVPAVAEGAATLLSRCPESWVREAIEESFIDEKLKEKLLT</sequence>
<keyword evidence="2" id="KW-1185">Reference proteome</keyword>
<evidence type="ECO:0000313" key="2">
    <source>
        <dbReference type="Proteomes" id="UP000194153"/>
    </source>
</evidence>
<reference evidence="2" key="2">
    <citation type="submission" date="2017-05" db="EMBL/GenBank/DDBJ databases">
        <title>Draft genome sequence of Geobacter pelophilus, a iron(III)-reducing bacteria.</title>
        <authorList>
            <person name="Aoyagi T."/>
            <person name="Koike H."/>
            <person name="Morita T."/>
            <person name="Sato Y."/>
            <person name="Habe H."/>
            <person name="Hori T."/>
        </authorList>
    </citation>
    <scope>NUCLEOTIDE SEQUENCE [LARGE SCALE GENOMIC DNA]</scope>
    <source>
        <strain evidence="2">Drf2</strain>
    </source>
</reference>
<evidence type="ECO:0008006" key="3">
    <source>
        <dbReference type="Google" id="ProtNLM"/>
    </source>
</evidence>